<evidence type="ECO:0000259" key="5">
    <source>
        <dbReference type="Pfam" id="PF00278"/>
    </source>
</evidence>
<dbReference type="RefSeq" id="WP_078177043.1">
    <property type="nucleotide sequence ID" value="NZ_JBCMNA010000014.1"/>
</dbReference>
<dbReference type="PANTHER" id="PTHR43727">
    <property type="entry name" value="DIAMINOPIMELATE DECARBOXYLASE"/>
    <property type="match status" value="1"/>
</dbReference>
<dbReference type="Gene3D" id="3.20.20.10">
    <property type="entry name" value="Alanine racemase"/>
    <property type="match status" value="1"/>
</dbReference>
<comment type="caution">
    <text evidence="7">The sequence shown here is derived from an EMBL/GenBank/DDBJ whole genome shotgun (WGS) entry which is preliminary data.</text>
</comment>
<dbReference type="GO" id="GO:0006596">
    <property type="term" value="P:polyamine biosynthetic process"/>
    <property type="evidence" value="ECO:0007669"/>
    <property type="project" value="InterPro"/>
</dbReference>
<evidence type="ECO:0000313" key="8">
    <source>
        <dbReference type="Proteomes" id="UP000190696"/>
    </source>
</evidence>
<sequence>MINYELLKEKYGSPLYIYDLDEVSKSYEKLVNSLPDKSIIYYSLKANPNPEITRHLINLGCYAEISSIGELNIILDIGAMPEKCIYTGPGKTKKEIEYALSKDINHFSIESLEELNIINNLTKEGDRLINITLRINPSFTVGKASIKMTGIPSQFGFDEKDLNNEVTELIVKNKNLKINGFHIYNGSNFNNIEVLEENFKSILTTVLNLKNKLSIDLNFIDFGGGFAAPFGKIGVLPDYTKLKGKFEEILDIEFRHAKKPTIAFESGRYLTATCGKLMGTVQSMKKSKGKTYCIVDFGINHIGGMSGLRRIPTIELQISKADSLMQEVARIDNVNIVGPLCTPLDYLAKNVSVSNIKANDIVYVSNVGAYGLTASLLGFLSRELPKELIIKKGKVLCAYSNQIIRGVDLDG</sequence>
<dbReference type="InterPro" id="IPR002433">
    <property type="entry name" value="Orn_de-COase"/>
</dbReference>
<organism evidence="7 8">
    <name type="scientific">Bacillus mycoides</name>
    <dbReference type="NCBI Taxonomy" id="1405"/>
    <lineage>
        <taxon>Bacteria</taxon>
        <taxon>Bacillati</taxon>
        <taxon>Bacillota</taxon>
        <taxon>Bacilli</taxon>
        <taxon>Bacillales</taxon>
        <taxon>Bacillaceae</taxon>
        <taxon>Bacillus</taxon>
        <taxon>Bacillus cereus group</taxon>
    </lineage>
</organism>
<protein>
    <submittedName>
        <fullName evidence="7">Decarboxylase</fullName>
    </submittedName>
</protein>
<dbReference type="PRINTS" id="PR01182">
    <property type="entry name" value="ORNDCRBXLASE"/>
</dbReference>
<dbReference type="PRINTS" id="PR01179">
    <property type="entry name" value="ODADCRBXLASE"/>
</dbReference>
<dbReference type="SUPFAM" id="SSF51419">
    <property type="entry name" value="PLP-binding barrel"/>
    <property type="match status" value="1"/>
</dbReference>
<evidence type="ECO:0000313" key="7">
    <source>
        <dbReference type="EMBL" id="OOR03660.1"/>
    </source>
</evidence>
<dbReference type="InterPro" id="IPR009006">
    <property type="entry name" value="Ala_racemase/Decarboxylase_C"/>
</dbReference>
<accession>A0A1S9T140</accession>
<feature type="domain" description="Orn/DAP/Arg decarboxylase 2 C-terminal" evidence="5">
    <location>
        <begin position="16"/>
        <end position="368"/>
    </location>
</feature>
<dbReference type="InterPro" id="IPR029066">
    <property type="entry name" value="PLP-binding_barrel"/>
</dbReference>
<dbReference type="Pfam" id="PF02784">
    <property type="entry name" value="Orn_Arg_deC_N"/>
    <property type="match status" value="1"/>
</dbReference>
<dbReference type="Gene3D" id="2.40.37.10">
    <property type="entry name" value="Lyase, Ornithine Decarboxylase, Chain A, domain 1"/>
    <property type="match status" value="1"/>
</dbReference>
<evidence type="ECO:0000256" key="3">
    <source>
        <dbReference type="PIRSR" id="PIRSR600183-50"/>
    </source>
</evidence>
<dbReference type="InterPro" id="IPR000183">
    <property type="entry name" value="Orn/DAP/Arg_de-COase"/>
</dbReference>
<dbReference type="Proteomes" id="UP000190696">
    <property type="component" value="Unassembled WGS sequence"/>
</dbReference>
<dbReference type="EMBL" id="MUAI01000037">
    <property type="protein sequence ID" value="OOR03660.1"/>
    <property type="molecule type" value="Genomic_DNA"/>
</dbReference>
<feature type="domain" description="Orn/DAP/Arg decarboxylase 2 N-terminal" evidence="6">
    <location>
        <begin position="21"/>
        <end position="272"/>
    </location>
</feature>
<feature type="active site" description="Proton donor" evidence="3">
    <location>
        <position position="341"/>
    </location>
</feature>
<name>A0A1S9T140_BACMY</name>
<dbReference type="AlphaFoldDB" id="A0A1S9T140"/>
<comment type="similarity">
    <text evidence="4">Belongs to the Orn/Lys/Arg decarboxylase class-II family.</text>
</comment>
<proteinExistence type="inferred from homology"/>
<evidence type="ECO:0000256" key="1">
    <source>
        <dbReference type="ARBA" id="ARBA00001933"/>
    </source>
</evidence>
<dbReference type="SUPFAM" id="SSF50621">
    <property type="entry name" value="Alanine racemase C-terminal domain-like"/>
    <property type="match status" value="1"/>
</dbReference>
<evidence type="ECO:0000259" key="6">
    <source>
        <dbReference type="Pfam" id="PF02784"/>
    </source>
</evidence>
<dbReference type="GO" id="GO:0008836">
    <property type="term" value="F:diaminopimelate decarboxylase activity"/>
    <property type="evidence" value="ECO:0007669"/>
    <property type="project" value="TreeGrafter"/>
</dbReference>
<dbReference type="GO" id="GO:0009089">
    <property type="term" value="P:lysine biosynthetic process via diaminopimelate"/>
    <property type="evidence" value="ECO:0007669"/>
    <property type="project" value="TreeGrafter"/>
</dbReference>
<evidence type="ECO:0000256" key="2">
    <source>
        <dbReference type="ARBA" id="ARBA00022898"/>
    </source>
</evidence>
<dbReference type="Pfam" id="PF00278">
    <property type="entry name" value="Orn_DAP_Arg_deC"/>
    <property type="match status" value="1"/>
</dbReference>
<keyword evidence="2 3" id="KW-0663">Pyridoxal phosphate</keyword>
<dbReference type="InterPro" id="IPR022643">
    <property type="entry name" value="De-COase2_C"/>
</dbReference>
<evidence type="ECO:0000256" key="4">
    <source>
        <dbReference type="RuleBase" id="RU003737"/>
    </source>
</evidence>
<dbReference type="PANTHER" id="PTHR43727:SF2">
    <property type="entry name" value="GROUP IV DECARBOXYLASE"/>
    <property type="match status" value="1"/>
</dbReference>
<gene>
    <name evidence="7" type="ORF">BW900_25850</name>
</gene>
<dbReference type="InterPro" id="IPR022644">
    <property type="entry name" value="De-COase2_N"/>
</dbReference>
<feature type="modified residue" description="N6-(pyridoxal phosphate)lysine" evidence="3">
    <location>
        <position position="45"/>
    </location>
</feature>
<reference evidence="7 8" key="1">
    <citation type="submission" date="2017-01" db="EMBL/GenBank/DDBJ databases">
        <title>Bacillus cereus isolates.</title>
        <authorList>
            <person name="Beno S.M."/>
        </authorList>
    </citation>
    <scope>NUCLEOTIDE SEQUENCE [LARGE SCALE GENOMIC DNA]</scope>
    <source>
        <strain evidence="7 8">FSL W7-1108</strain>
    </source>
</reference>
<comment type="cofactor">
    <cofactor evidence="1 3">
        <name>pyridoxal 5'-phosphate</name>
        <dbReference type="ChEBI" id="CHEBI:597326"/>
    </cofactor>
</comment>